<dbReference type="InterPro" id="IPR001279">
    <property type="entry name" value="Metallo-B-lactamas"/>
</dbReference>
<feature type="domain" description="Metallo-beta-lactamase" evidence="7">
    <location>
        <begin position="510"/>
        <end position="689"/>
    </location>
</feature>
<evidence type="ECO:0000256" key="4">
    <source>
        <dbReference type="ARBA" id="ARBA00022989"/>
    </source>
</evidence>
<dbReference type="SUPFAM" id="SSF56281">
    <property type="entry name" value="Metallo-hydrolase/oxidoreductase"/>
    <property type="match status" value="1"/>
</dbReference>
<comment type="subcellular location">
    <subcellularLocation>
        <location evidence="1">Cell membrane</location>
        <topology evidence="1">Multi-pass membrane protein</topology>
    </subcellularLocation>
</comment>
<dbReference type="InterPro" id="IPR036866">
    <property type="entry name" value="RibonucZ/Hydroxyglut_hydro"/>
</dbReference>
<dbReference type="NCBIfam" id="TIGR00360">
    <property type="entry name" value="ComEC_N-term"/>
    <property type="match status" value="1"/>
</dbReference>
<dbReference type="Pfam" id="PF00753">
    <property type="entry name" value="Lactamase_B"/>
    <property type="match status" value="1"/>
</dbReference>
<feature type="transmembrane region" description="Helical" evidence="6">
    <location>
        <begin position="449"/>
        <end position="470"/>
    </location>
</feature>
<dbReference type="GO" id="GO:0030420">
    <property type="term" value="P:establishment of competence for transformation"/>
    <property type="evidence" value="ECO:0007669"/>
    <property type="project" value="InterPro"/>
</dbReference>
<evidence type="ECO:0000256" key="5">
    <source>
        <dbReference type="ARBA" id="ARBA00023136"/>
    </source>
</evidence>
<evidence type="ECO:0000256" key="1">
    <source>
        <dbReference type="ARBA" id="ARBA00004651"/>
    </source>
</evidence>
<dbReference type="InterPro" id="IPR035681">
    <property type="entry name" value="ComA-like_MBL"/>
</dbReference>
<reference evidence="8 9" key="1">
    <citation type="submission" date="2018-06" db="EMBL/GenBank/DDBJ databases">
        <authorList>
            <consortium name="Pathogen Informatics"/>
            <person name="Doyle S."/>
        </authorList>
    </citation>
    <scope>NUCLEOTIDE SEQUENCE [LARGE SCALE GENOMIC DNA]</scope>
    <source>
        <strain evidence="8 9">NCTC13336</strain>
    </source>
</reference>
<evidence type="ECO:0000256" key="2">
    <source>
        <dbReference type="ARBA" id="ARBA00022475"/>
    </source>
</evidence>
<organism evidence="8 9">
    <name type="scientific">Kingella potus</name>
    <dbReference type="NCBI Taxonomy" id="265175"/>
    <lineage>
        <taxon>Bacteria</taxon>
        <taxon>Pseudomonadati</taxon>
        <taxon>Pseudomonadota</taxon>
        <taxon>Betaproteobacteria</taxon>
        <taxon>Neisseriales</taxon>
        <taxon>Neisseriaceae</taxon>
        <taxon>Kingella</taxon>
    </lineage>
</organism>
<feature type="transmembrane region" description="Helical" evidence="6">
    <location>
        <begin position="402"/>
        <end position="419"/>
    </location>
</feature>
<protein>
    <submittedName>
        <fullName evidence="8">ComEC family competence protein</fullName>
    </submittedName>
</protein>
<dbReference type="EMBL" id="UGJJ01000003">
    <property type="protein sequence ID" value="STR03085.1"/>
    <property type="molecule type" value="Genomic_DNA"/>
</dbReference>
<evidence type="ECO:0000256" key="3">
    <source>
        <dbReference type="ARBA" id="ARBA00022692"/>
    </source>
</evidence>
<name>A0A377R696_9NEIS</name>
<dbReference type="Pfam" id="PF13567">
    <property type="entry name" value="DUF4131"/>
    <property type="match status" value="1"/>
</dbReference>
<keyword evidence="3 6" id="KW-0812">Transmembrane</keyword>
<dbReference type="Proteomes" id="UP000254293">
    <property type="component" value="Unassembled WGS sequence"/>
</dbReference>
<keyword evidence="5 6" id="KW-0472">Membrane</keyword>
<dbReference type="Gene3D" id="3.60.15.10">
    <property type="entry name" value="Ribonuclease Z/Hydroxyacylglutathione hydrolase-like"/>
    <property type="match status" value="1"/>
</dbReference>
<dbReference type="PANTHER" id="PTHR30619:SF1">
    <property type="entry name" value="RECOMBINATION PROTEIN 2"/>
    <property type="match status" value="1"/>
</dbReference>
<dbReference type="NCBIfam" id="TIGR00361">
    <property type="entry name" value="ComEC_Rec2"/>
    <property type="match status" value="1"/>
</dbReference>
<accession>A0A377R696</accession>
<sequence length="748" mass="80028">MPFYLLPAFASGVVLSFALPAVPPPALWTAAFCCTAAVFWRHRKSGLWAAVFLAGALWGVWRTETALAQRWPSEKQGSTVAMTVHVAGLPQDDGRRVRFRADALAADGQRYRIQLADFRRRDWPAGSTWRLNVRLRSPVGESNLRGFNREAWALANSIDALGTAGAERQVAAWPGGFTNAFSDGLLRLREKISANWRHLPPETADGAALMRALSVGEQDALRDEWWQAFRPLGLNHLVSVSGLHVTMVALMAAWLAKPLLLRLPFTPRRPKAWLAAAGAAAALFYTGLAGFAVPTVRSLLMIVAVSAAWLAGGTASAWRGWWFALALVLLSDPAAALSAGSWLSFGLVAALLWADAWRTGRRKPAAAALRGQWAATLATVPSAGSLFSVLPPAAPVANAPAILWFSWILVPLALAASLLPVYPLQYAAAWLGGQTLHVLSWAARYAPEWGVAAAPPLLLPLAAAACGILLLPRGAGLRPWAVLVLAGFVFYRPAPPETGRLKTTVLDVGQGLSVYFQTASHSLLFDTGTEGAAQMQTLPALRGAGLRRPDILVLSHHDTDHDGGAALLTAALSPRAVLAGQPEFYPQARSCRAEQAWQWDGVRFEFLDTGAGGAGDNGLSCVLRVVAGGTAVLVGGDLDARGEAELIRRYGGSLYSQVLVLGHHGSRSASSGAFLNTVSPQYAVASAGFGNPYGHPAREVQTRLSAHGIRLLRTDRQGAWQFDTGGTDIRVRPAAPKRFYWQQKPFAD</sequence>
<feature type="transmembrane region" description="Helical" evidence="6">
    <location>
        <begin position="272"/>
        <end position="292"/>
    </location>
</feature>
<evidence type="ECO:0000313" key="9">
    <source>
        <dbReference type="Proteomes" id="UP000254293"/>
    </source>
</evidence>
<dbReference type="AlphaFoldDB" id="A0A377R696"/>
<evidence type="ECO:0000313" key="8">
    <source>
        <dbReference type="EMBL" id="STR03085.1"/>
    </source>
</evidence>
<proteinExistence type="predicted"/>
<evidence type="ECO:0000259" key="7">
    <source>
        <dbReference type="SMART" id="SM00849"/>
    </source>
</evidence>
<dbReference type="InterPro" id="IPR004797">
    <property type="entry name" value="Competence_ComEC/Rec2"/>
</dbReference>
<dbReference type="Pfam" id="PF03772">
    <property type="entry name" value="Competence"/>
    <property type="match status" value="1"/>
</dbReference>
<feature type="transmembrane region" description="Helical" evidence="6">
    <location>
        <begin position="373"/>
        <end position="390"/>
    </location>
</feature>
<dbReference type="CDD" id="cd07731">
    <property type="entry name" value="ComA-like_MBL-fold"/>
    <property type="match status" value="1"/>
</dbReference>
<dbReference type="InterPro" id="IPR052159">
    <property type="entry name" value="Competence_DNA_uptake"/>
</dbReference>
<evidence type="ECO:0000256" key="6">
    <source>
        <dbReference type="SAM" id="Phobius"/>
    </source>
</evidence>
<keyword evidence="4 6" id="KW-1133">Transmembrane helix</keyword>
<feature type="transmembrane region" description="Helical" evidence="6">
    <location>
        <begin position="334"/>
        <end position="353"/>
    </location>
</feature>
<dbReference type="PANTHER" id="PTHR30619">
    <property type="entry name" value="DNA INTERNALIZATION/COMPETENCE PROTEIN COMEC/REC2"/>
    <property type="match status" value="1"/>
</dbReference>
<dbReference type="RefSeq" id="WP_115308991.1">
    <property type="nucleotide sequence ID" value="NZ_UGJJ01000003.1"/>
</dbReference>
<gene>
    <name evidence="8" type="ORF">NCTC13336_01978</name>
</gene>
<dbReference type="SMART" id="SM00849">
    <property type="entry name" value="Lactamase_B"/>
    <property type="match status" value="1"/>
</dbReference>
<dbReference type="InterPro" id="IPR025405">
    <property type="entry name" value="DUF4131"/>
</dbReference>
<feature type="transmembrane region" description="Helical" evidence="6">
    <location>
        <begin position="237"/>
        <end position="256"/>
    </location>
</feature>
<dbReference type="InterPro" id="IPR004477">
    <property type="entry name" value="ComEC_N"/>
</dbReference>
<feature type="transmembrane region" description="Helical" evidence="6">
    <location>
        <begin position="299"/>
        <end position="322"/>
    </location>
</feature>
<dbReference type="OrthoDB" id="9761531at2"/>
<keyword evidence="2" id="KW-1003">Cell membrane</keyword>
<dbReference type="GO" id="GO:0005886">
    <property type="term" value="C:plasma membrane"/>
    <property type="evidence" value="ECO:0007669"/>
    <property type="project" value="UniProtKB-SubCell"/>
</dbReference>
<keyword evidence="9" id="KW-1185">Reference proteome</keyword>